<dbReference type="EMBL" id="JAKOGI010000048">
    <property type="protein sequence ID" value="KAJ8446888.1"/>
    <property type="molecule type" value="Genomic_DNA"/>
</dbReference>
<gene>
    <name evidence="4" type="ORF">Cgig2_016198</name>
</gene>
<dbReference type="Proteomes" id="UP001153076">
    <property type="component" value="Unassembled WGS sequence"/>
</dbReference>
<dbReference type="AlphaFoldDB" id="A0A9Q1KNY8"/>
<evidence type="ECO:0000256" key="3">
    <source>
        <dbReference type="SAM" id="MobiDB-lite"/>
    </source>
</evidence>
<proteinExistence type="inferred from homology"/>
<protein>
    <submittedName>
        <fullName evidence="4">Uncharacterized protein</fullName>
    </submittedName>
</protein>
<evidence type="ECO:0000313" key="5">
    <source>
        <dbReference type="Proteomes" id="UP001153076"/>
    </source>
</evidence>
<sequence>MNKTNKSTCHPREYAARNSDSKGNSDLLCISVTKQEIKGIVEGTLMEMGLEECADRLIRNWHLRGISVGEAKRFFAKVGFPCPSRRNPADHVLRCINSDFEKVKATLKGSYGAHVCPKAENITACVPLTEVFWHFFHLHEIPRLSDPLINTETTQIKATVVDKFKRSEYAGRVRRRIEIKSVVSLSTLNTATPINSN</sequence>
<keyword evidence="5" id="KW-1185">Reference proteome</keyword>
<evidence type="ECO:0000313" key="4">
    <source>
        <dbReference type="EMBL" id="KAJ8446888.1"/>
    </source>
</evidence>
<name>A0A9Q1KNY8_9CARY</name>
<dbReference type="PANTHER" id="PTHR48042">
    <property type="entry name" value="ABC TRANSPORTER G FAMILY MEMBER 11"/>
    <property type="match status" value="1"/>
</dbReference>
<evidence type="ECO:0000256" key="2">
    <source>
        <dbReference type="ARBA" id="ARBA00022448"/>
    </source>
</evidence>
<evidence type="ECO:0000256" key="1">
    <source>
        <dbReference type="ARBA" id="ARBA00005814"/>
    </source>
</evidence>
<dbReference type="InterPro" id="IPR052215">
    <property type="entry name" value="Plant_ABCG"/>
</dbReference>
<keyword evidence="2" id="KW-0813">Transport</keyword>
<accession>A0A9Q1KNY8</accession>
<dbReference type="PANTHER" id="PTHR48042:SF18">
    <property type="entry name" value="ABC TRANSPORTER G FAMILY MEMBER 12"/>
    <property type="match status" value="1"/>
</dbReference>
<organism evidence="4 5">
    <name type="scientific">Carnegiea gigantea</name>
    <dbReference type="NCBI Taxonomy" id="171969"/>
    <lineage>
        <taxon>Eukaryota</taxon>
        <taxon>Viridiplantae</taxon>
        <taxon>Streptophyta</taxon>
        <taxon>Embryophyta</taxon>
        <taxon>Tracheophyta</taxon>
        <taxon>Spermatophyta</taxon>
        <taxon>Magnoliopsida</taxon>
        <taxon>eudicotyledons</taxon>
        <taxon>Gunneridae</taxon>
        <taxon>Pentapetalae</taxon>
        <taxon>Caryophyllales</taxon>
        <taxon>Cactineae</taxon>
        <taxon>Cactaceae</taxon>
        <taxon>Cactoideae</taxon>
        <taxon>Echinocereeae</taxon>
        <taxon>Carnegiea</taxon>
    </lineage>
</organism>
<reference evidence="4" key="1">
    <citation type="submission" date="2022-04" db="EMBL/GenBank/DDBJ databases">
        <title>Carnegiea gigantea Genome sequencing and assembly v2.</title>
        <authorList>
            <person name="Copetti D."/>
            <person name="Sanderson M.J."/>
            <person name="Burquez A."/>
            <person name="Wojciechowski M.F."/>
        </authorList>
    </citation>
    <scope>NUCLEOTIDE SEQUENCE</scope>
    <source>
        <strain evidence="4">SGP5-SGP5p</strain>
        <tissue evidence="4">Aerial part</tissue>
    </source>
</reference>
<comment type="similarity">
    <text evidence="1">Belongs to the ABC transporter superfamily. ABCG family. Eye pigment precursor importer (TC 3.A.1.204) subfamily.</text>
</comment>
<feature type="region of interest" description="Disordered" evidence="3">
    <location>
        <begin position="1"/>
        <end position="23"/>
    </location>
</feature>
<comment type="caution">
    <text evidence="4">The sequence shown here is derived from an EMBL/GenBank/DDBJ whole genome shotgun (WGS) entry which is preliminary data.</text>
</comment>
<dbReference type="OrthoDB" id="66620at2759"/>